<evidence type="ECO:0000313" key="4">
    <source>
        <dbReference type="EMBL" id="TFK89096.1"/>
    </source>
</evidence>
<feature type="domain" description="Peptidase C14 caspase" evidence="3">
    <location>
        <begin position="76"/>
        <end position="310"/>
    </location>
</feature>
<dbReference type="Pfam" id="PF00656">
    <property type="entry name" value="Peptidase_C14"/>
    <property type="match status" value="1"/>
</dbReference>
<proteinExistence type="inferred from homology"/>
<dbReference type="InterPro" id="IPR050452">
    <property type="entry name" value="Metacaspase"/>
</dbReference>
<dbReference type="GO" id="GO:0004197">
    <property type="term" value="F:cysteine-type endopeptidase activity"/>
    <property type="evidence" value="ECO:0007669"/>
    <property type="project" value="InterPro"/>
</dbReference>
<evidence type="ECO:0000256" key="2">
    <source>
        <dbReference type="SAM" id="MobiDB-lite"/>
    </source>
</evidence>
<protein>
    <recommendedName>
        <fullName evidence="3">Peptidase C14 caspase domain-containing protein</fullName>
    </recommendedName>
</protein>
<comment type="similarity">
    <text evidence="1">Belongs to the peptidase C14B family.</text>
</comment>
<evidence type="ECO:0000256" key="1">
    <source>
        <dbReference type="ARBA" id="ARBA00009005"/>
    </source>
</evidence>
<sequence>MLPLQCARTTLSKSWDTQRTVTHEDSLRIAPPTNIRAMSTMPSPEHQRIALPRPSFNSARSRDLPPAFSRMAGQVFALIVGIDKYQAGNIWNLDAAVDDARSIERWLTSDLQVPRDHICTLLDAQATKRNIEERFVSHLLNNSAIEPGDAIIVYFAGHGSSIRAPPGWFDRGRGDVSVLCTYDYDTKLPKGQTNAGISDRSLHAMLQDLARAKGDNITLILDTCFSLPTTSNDDPKERRFTRFTPTRKATSEDLLAGLWSTATPHKAEPVASRGFTGVSSDSHVVLAACSSGWAATERKDGGNFTRALLALKDARPLHKFTYADLPAELAPYMGDHQYAACAGMNVDRLLFDGVPFVPDTRYISVSTHDHEHVQVDAGEMQGITVGTEFAIYPHNRRGSLNSSTGIYVATLVFATWCLAKPKSSGKQMVREGWARVTRWNNQTPFRVDVKYSLFSFFRRNRLAAKIPSNAVDLAEKNGVGVLRAKSAKSADLSVKVKSKELLVERRDALIPANCQSILHIPSAETRTDLKAIEAAARFNMHLYRKQPSRPFAGKGARRSWTRRPRTRSMRSSSTTTRMSTSGRTSRTWTRVVTAYPWSTTQILLPPAPHSVDTPTW</sequence>
<keyword evidence="5" id="KW-1185">Reference proteome</keyword>
<dbReference type="InterPro" id="IPR011600">
    <property type="entry name" value="Pept_C14_caspase"/>
</dbReference>
<dbReference type="EMBL" id="ML211088">
    <property type="protein sequence ID" value="TFK89096.1"/>
    <property type="molecule type" value="Genomic_DNA"/>
</dbReference>
<gene>
    <name evidence="4" type="ORF">K466DRAFT_519659</name>
</gene>
<dbReference type="Proteomes" id="UP000308197">
    <property type="component" value="Unassembled WGS sequence"/>
</dbReference>
<name>A0A5C3PHR9_9APHY</name>
<dbReference type="PANTHER" id="PTHR48104">
    <property type="entry name" value="METACASPASE-4"/>
    <property type="match status" value="1"/>
</dbReference>
<dbReference type="GO" id="GO:0006508">
    <property type="term" value="P:proteolysis"/>
    <property type="evidence" value="ECO:0007669"/>
    <property type="project" value="InterPro"/>
</dbReference>
<dbReference type="AlphaFoldDB" id="A0A5C3PHR9"/>
<feature type="compositionally biased region" description="Low complexity" evidence="2">
    <location>
        <begin position="569"/>
        <end position="585"/>
    </location>
</feature>
<accession>A0A5C3PHR9</accession>
<dbReference type="PANTHER" id="PTHR48104:SF30">
    <property type="entry name" value="METACASPASE-1"/>
    <property type="match status" value="1"/>
</dbReference>
<evidence type="ECO:0000313" key="5">
    <source>
        <dbReference type="Proteomes" id="UP000308197"/>
    </source>
</evidence>
<dbReference type="Gene3D" id="3.40.50.1460">
    <property type="match status" value="1"/>
</dbReference>
<reference evidence="4 5" key="1">
    <citation type="journal article" date="2019" name="Nat. Ecol. Evol.">
        <title>Megaphylogeny resolves global patterns of mushroom evolution.</title>
        <authorList>
            <person name="Varga T."/>
            <person name="Krizsan K."/>
            <person name="Foldi C."/>
            <person name="Dima B."/>
            <person name="Sanchez-Garcia M."/>
            <person name="Sanchez-Ramirez S."/>
            <person name="Szollosi G.J."/>
            <person name="Szarkandi J.G."/>
            <person name="Papp V."/>
            <person name="Albert L."/>
            <person name="Andreopoulos W."/>
            <person name="Angelini C."/>
            <person name="Antonin V."/>
            <person name="Barry K.W."/>
            <person name="Bougher N.L."/>
            <person name="Buchanan P."/>
            <person name="Buyck B."/>
            <person name="Bense V."/>
            <person name="Catcheside P."/>
            <person name="Chovatia M."/>
            <person name="Cooper J."/>
            <person name="Damon W."/>
            <person name="Desjardin D."/>
            <person name="Finy P."/>
            <person name="Geml J."/>
            <person name="Haridas S."/>
            <person name="Hughes K."/>
            <person name="Justo A."/>
            <person name="Karasinski D."/>
            <person name="Kautmanova I."/>
            <person name="Kiss B."/>
            <person name="Kocsube S."/>
            <person name="Kotiranta H."/>
            <person name="LaButti K.M."/>
            <person name="Lechner B.E."/>
            <person name="Liimatainen K."/>
            <person name="Lipzen A."/>
            <person name="Lukacs Z."/>
            <person name="Mihaltcheva S."/>
            <person name="Morgado L.N."/>
            <person name="Niskanen T."/>
            <person name="Noordeloos M.E."/>
            <person name="Ohm R.A."/>
            <person name="Ortiz-Santana B."/>
            <person name="Ovrebo C."/>
            <person name="Racz N."/>
            <person name="Riley R."/>
            <person name="Savchenko A."/>
            <person name="Shiryaev A."/>
            <person name="Soop K."/>
            <person name="Spirin V."/>
            <person name="Szebenyi C."/>
            <person name="Tomsovsky M."/>
            <person name="Tulloss R.E."/>
            <person name="Uehling J."/>
            <person name="Grigoriev I.V."/>
            <person name="Vagvolgyi C."/>
            <person name="Papp T."/>
            <person name="Martin F.M."/>
            <person name="Miettinen O."/>
            <person name="Hibbett D.S."/>
            <person name="Nagy L.G."/>
        </authorList>
    </citation>
    <scope>NUCLEOTIDE SEQUENCE [LARGE SCALE GENOMIC DNA]</scope>
    <source>
        <strain evidence="4 5">HHB13444</strain>
    </source>
</reference>
<feature type="region of interest" description="Disordered" evidence="2">
    <location>
        <begin position="547"/>
        <end position="585"/>
    </location>
</feature>
<dbReference type="GO" id="GO:0005737">
    <property type="term" value="C:cytoplasm"/>
    <property type="evidence" value="ECO:0007669"/>
    <property type="project" value="TreeGrafter"/>
</dbReference>
<dbReference type="InParanoid" id="A0A5C3PHR9"/>
<evidence type="ECO:0000259" key="3">
    <source>
        <dbReference type="Pfam" id="PF00656"/>
    </source>
</evidence>
<organism evidence="4 5">
    <name type="scientific">Polyporus arcularius HHB13444</name>
    <dbReference type="NCBI Taxonomy" id="1314778"/>
    <lineage>
        <taxon>Eukaryota</taxon>
        <taxon>Fungi</taxon>
        <taxon>Dikarya</taxon>
        <taxon>Basidiomycota</taxon>
        <taxon>Agaricomycotina</taxon>
        <taxon>Agaricomycetes</taxon>
        <taxon>Polyporales</taxon>
        <taxon>Polyporaceae</taxon>
        <taxon>Polyporus</taxon>
    </lineage>
</organism>
<feature type="compositionally biased region" description="Basic residues" evidence="2">
    <location>
        <begin position="555"/>
        <end position="568"/>
    </location>
</feature>